<evidence type="ECO:0000256" key="5">
    <source>
        <dbReference type="ARBA" id="ARBA00023157"/>
    </source>
</evidence>
<keyword evidence="4" id="KW-0249">Electron transport</keyword>
<accession>A0A432ZE18</accession>
<keyword evidence="2" id="KW-0813">Transport</keyword>
<evidence type="ECO:0000256" key="2">
    <source>
        <dbReference type="ARBA" id="ARBA00022448"/>
    </source>
</evidence>
<feature type="domain" description="Thioredoxin" evidence="8">
    <location>
        <begin position="23"/>
        <end position="143"/>
    </location>
</feature>
<evidence type="ECO:0000259" key="8">
    <source>
        <dbReference type="PROSITE" id="PS51352"/>
    </source>
</evidence>
<dbReference type="EMBL" id="PIQF01000002">
    <property type="protein sequence ID" value="RUO76149.1"/>
    <property type="molecule type" value="Genomic_DNA"/>
</dbReference>
<keyword evidence="5" id="KW-1015">Disulfide bond</keyword>
<dbReference type="RefSeq" id="WP_126784872.1">
    <property type="nucleotide sequence ID" value="NZ_PIQF01000002.1"/>
</dbReference>
<dbReference type="InterPro" id="IPR036249">
    <property type="entry name" value="Thioredoxin-like_sf"/>
</dbReference>
<keyword evidence="3" id="KW-0479">Metal-binding</keyword>
<comment type="similarity">
    <text evidence="1">Belongs to the thioredoxin family.</text>
</comment>
<dbReference type="Pfam" id="PF21352">
    <property type="entry name" value="Zn_ribbon_Thio2"/>
    <property type="match status" value="1"/>
</dbReference>
<proteinExistence type="inferred from homology"/>
<dbReference type="Proteomes" id="UP000287908">
    <property type="component" value="Unassembled WGS sequence"/>
</dbReference>
<comment type="caution">
    <text evidence="9">The sequence shown here is derived from an EMBL/GenBank/DDBJ whole genome shotgun (WGS) entry which is preliminary data.</text>
</comment>
<organism evidence="9 10">
    <name type="scientific">Idiomarina seosinensis</name>
    <dbReference type="NCBI Taxonomy" id="281739"/>
    <lineage>
        <taxon>Bacteria</taxon>
        <taxon>Pseudomonadati</taxon>
        <taxon>Pseudomonadota</taxon>
        <taxon>Gammaproteobacteria</taxon>
        <taxon>Alteromonadales</taxon>
        <taxon>Idiomarinaceae</taxon>
        <taxon>Idiomarina</taxon>
    </lineage>
</organism>
<dbReference type="GO" id="GO:0005829">
    <property type="term" value="C:cytosol"/>
    <property type="evidence" value="ECO:0007669"/>
    <property type="project" value="TreeGrafter"/>
</dbReference>
<reference evidence="9 10" key="1">
    <citation type="journal article" date="2011" name="Front. Microbiol.">
        <title>Genomic signatures of strain selection and enhancement in Bacillus atrophaeus var. globigii, a historical biowarfare simulant.</title>
        <authorList>
            <person name="Gibbons H.S."/>
            <person name="Broomall S.M."/>
            <person name="McNew L.A."/>
            <person name="Daligault H."/>
            <person name="Chapman C."/>
            <person name="Bruce D."/>
            <person name="Karavis M."/>
            <person name="Krepps M."/>
            <person name="McGregor P.A."/>
            <person name="Hong C."/>
            <person name="Park K.H."/>
            <person name="Akmal A."/>
            <person name="Feldman A."/>
            <person name="Lin J.S."/>
            <person name="Chang W.E."/>
            <person name="Higgs B.W."/>
            <person name="Demirev P."/>
            <person name="Lindquist J."/>
            <person name="Liem A."/>
            <person name="Fochler E."/>
            <person name="Read T.D."/>
            <person name="Tapia R."/>
            <person name="Johnson S."/>
            <person name="Bishop-Lilly K.A."/>
            <person name="Detter C."/>
            <person name="Han C."/>
            <person name="Sozhamannan S."/>
            <person name="Rosenzweig C.N."/>
            <person name="Skowronski E.W."/>
        </authorList>
    </citation>
    <scope>NUCLEOTIDE SEQUENCE [LARGE SCALE GENOMIC DNA]</scope>
    <source>
        <strain evidence="9 10">CL-SP19</strain>
    </source>
</reference>
<dbReference type="AlphaFoldDB" id="A0A432ZE18"/>
<evidence type="ECO:0000256" key="6">
    <source>
        <dbReference type="ARBA" id="ARBA00023284"/>
    </source>
</evidence>
<dbReference type="GO" id="GO:0015035">
    <property type="term" value="F:protein-disulfide reductase activity"/>
    <property type="evidence" value="ECO:0007669"/>
    <property type="project" value="UniProtKB-UniRule"/>
</dbReference>
<dbReference type="Pfam" id="PF00085">
    <property type="entry name" value="Thioredoxin"/>
    <property type="match status" value="1"/>
</dbReference>
<dbReference type="CDD" id="cd02947">
    <property type="entry name" value="TRX_family"/>
    <property type="match status" value="1"/>
</dbReference>
<dbReference type="NCBIfam" id="NF008229">
    <property type="entry name" value="PRK10996.1"/>
    <property type="match status" value="1"/>
</dbReference>
<dbReference type="PANTHER" id="PTHR45663:SF40">
    <property type="entry name" value="THIOREDOXIN 2"/>
    <property type="match status" value="1"/>
</dbReference>
<protein>
    <recommendedName>
        <fullName evidence="7">Thioredoxin</fullName>
    </recommendedName>
</protein>
<gene>
    <name evidence="9" type="ORF">CWI81_08530</name>
</gene>
<dbReference type="PROSITE" id="PS00194">
    <property type="entry name" value="THIOREDOXIN_1"/>
    <property type="match status" value="1"/>
</dbReference>
<evidence type="ECO:0000256" key="3">
    <source>
        <dbReference type="ARBA" id="ARBA00022723"/>
    </source>
</evidence>
<dbReference type="GO" id="GO:0046872">
    <property type="term" value="F:metal ion binding"/>
    <property type="evidence" value="ECO:0007669"/>
    <property type="project" value="UniProtKB-KW"/>
</dbReference>
<dbReference type="PRINTS" id="PR00421">
    <property type="entry name" value="THIOREDOXIN"/>
</dbReference>
<evidence type="ECO:0000313" key="10">
    <source>
        <dbReference type="Proteomes" id="UP000287908"/>
    </source>
</evidence>
<dbReference type="InterPro" id="IPR005746">
    <property type="entry name" value="Thioredoxin"/>
</dbReference>
<dbReference type="PANTHER" id="PTHR45663">
    <property type="entry name" value="GEO12009P1"/>
    <property type="match status" value="1"/>
</dbReference>
<dbReference type="PROSITE" id="PS51352">
    <property type="entry name" value="THIOREDOXIN_2"/>
    <property type="match status" value="1"/>
</dbReference>
<keyword evidence="6" id="KW-0676">Redox-active center</keyword>
<evidence type="ECO:0000256" key="1">
    <source>
        <dbReference type="ARBA" id="ARBA00008987"/>
    </source>
</evidence>
<dbReference type="NCBIfam" id="TIGR01068">
    <property type="entry name" value="thioredoxin"/>
    <property type="match status" value="1"/>
</dbReference>
<keyword evidence="10" id="KW-1185">Reference proteome</keyword>
<evidence type="ECO:0000256" key="4">
    <source>
        <dbReference type="ARBA" id="ARBA00022982"/>
    </source>
</evidence>
<dbReference type="InterPro" id="IPR017937">
    <property type="entry name" value="Thioredoxin_CS"/>
</dbReference>
<dbReference type="OrthoDB" id="9790390at2"/>
<dbReference type="SUPFAM" id="SSF52833">
    <property type="entry name" value="Thioredoxin-like"/>
    <property type="match status" value="1"/>
</dbReference>
<dbReference type="InterPro" id="IPR013766">
    <property type="entry name" value="Thioredoxin_domain"/>
</dbReference>
<evidence type="ECO:0000256" key="7">
    <source>
        <dbReference type="NCBIfam" id="TIGR01068"/>
    </source>
</evidence>
<dbReference type="Gene3D" id="2.30.30.380">
    <property type="entry name" value="Zn-finger domain of Sec23/24"/>
    <property type="match status" value="1"/>
</dbReference>
<evidence type="ECO:0000313" key="9">
    <source>
        <dbReference type="EMBL" id="RUO76149.1"/>
    </source>
</evidence>
<sequence>MAENIVVACPACHKKNRIPVAKREAGAVCGQCKSTLFNGDVIVVNSDQFRAHQTAELPLVIDFWASWCGPCQQYGPHYEQAAKQMPYDAQFLKISTETEPHLAQQYAVRSIPTTLLIKNGQEVTRQAGVMSASQLQQWVAKNS</sequence>
<name>A0A432ZE18_9GAMM</name>
<dbReference type="Gene3D" id="3.40.30.10">
    <property type="entry name" value="Glutaredoxin"/>
    <property type="match status" value="1"/>
</dbReference>
<dbReference type="InterPro" id="IPR049299">
    <property type="entry name" value="Thio2_N"/>
</dbReference>